<proteinExistence type="predicted"/>
<accession>A0ABR7IPC2</accession>
<dbReference type="EMBL" id="JACOQK010000001">
    <property type="protein sequence ID" value="MBC5786984.1"/>
    <property type="molecule type" value="Genomic_DNA"/>
</dbReference>
<feature type="transmembrane region" description="Helical" evidence="1">
    <location>
        <begin position="5"/>
        <end position="22"/>
    </location>
</feature>
<feature type="transmembrane region" description="Helical" evidence="1">
    <location>
        <begin position="28"/>
        <end position="47"/>
    </location>
</feature>
<gene>
    <name evidence="3" type="ORF">H8Z77_02960</name>
</gene>
<dbReference type="PANTHER" id="PTHR34351:SF2">
    <property type="entry name" value="DUF58 DOMAIN-CONTAINING PROTEIN"/>
    <property type="match status" value="1"/>
</dbReference>
<dbReference type="PANTHER" id="PTHR34351">
    <property type="entry name" value="SLR1927 PROTEIN-RELATED"/>
    <property type="match status" value="1"/>
</dbReference>
<keyword evidence="1" id="KW-0472">Membrane</keyword>
<evidence type="ECO:0000259" key="2">
    <source>
        <dbReference type="Pfam" id="PF01882"/>
    </source>
</evidence>
<keyword evidence="1" id="KW-1133">Transmembrane helix</keyword>
<dbReference type="InterPro" id="IPR002881">
    <property type="entry name" value="DUF58"/>
</dbReference>
<evidence type="ECO:0000256" key="1">
    <source>
        <dbReference type="SAM" id="Phobius"/>
    </source>
</evidence>
<name>A0ABR7IPC2_9CLOT</name>
<comment type="caution">
    <text evidence="3">The sequence shown here is derived from an EMBL/GenBank/DDBJ whole genome shotgun (WGS) entry which is preliminary data.</text>
</comment>
<feature type="domain" description="DUF58" evidence="2">
    <location>
        <begin position="197"/>
        <end position="239"/>
    </location>
</feature>
<dbReference type="Pfam" id="PF01882">
    <property type="entry name" value="DUF58"/>
    <property type="match status" value="1"/>
</dbReference>
<reference evidence="3 4" key="1">
    <citation type="submission" date="2020-08" db="EMBL/GenBank/DDBJ databases">
        <title>Genome public.</title>
        <authorList>
            <person name="Liu C."/>
            <person name="Sun Q."/>
        </authorList>
    </citation>
    <scope>NUCLEOTIDE SEQUENCE [LARGE SCALE GENOMIC DNA]</scope>
    <source>
        <strain evidence="3 4">NSJ-27</strain>
    </source>
</reference>
<dbReference type="Proteomes" id="UP000649151">
    <property type="component" value="Unassembled WGS sequence"/>
</dbReference>
<dbReference type="RefSeq" id="WP_186996147.1">
    <property type="nucleotide sequence ID" value="NZ_JACOQK010000001.1"/>
</dbReference>
<evidence type="ECO:0000313" key="4">
    <source>
        <dbReference type="Proteomes" id="UP000649151"/>
    </source>
</evidence>
<protein>
    <submittedName>
        <fullName evidence="3">DUF58 domain-containing protein</fullName>
    </submittedName>
</protein>
<organism evidence="3 4">
    <name type="scientific">Clostridium facile</name>
    <dbReference type="NCBI Taxonomy" id="2763035"/>
    <lineage>
        <taxon>Bacteria</taxon>
        <taxon>Bacillati</taxon>
        <taxon>Bacillota</taxon>
        <taxon>Clostridia</taxon>
        <taxon>Eubacteriales</taxon>
        <taxon>Clostridiaceae</taxon>
        <taxon>Clostridium</taxon>
    </lineage>
</organism>
<evidence type="ECO:0000313" key="3">
    <source>
        <dbReference type="EMBL" id="MBC5786984.1"/>
    </source>
</evidence>
<keyword evidence="4" id="KW-1185">Reference proteome</keyword>
<keyword evidence="1" id="KW-0812">Transmembrane</keyword>
<sequence>MWKNRFTYGLILLAMILFIIFLKEYLSFFVLIFFLILPVISLLLLLIEKNQVELAFQLFHSIVKREEQATLQLSVKNRWAFLPIPVRITLQVENQLFQETSQETLLLPAGRKTQVLQQPISSTHCGRISVHIREVRIYDPLRLFYFRKKQLPERRFFLVMPAIVPLSLEVGPQLEENMESDRFSTKKPGDDPAQVFEIRPYHPGDRVHRIHWKLSSKMDELMVKEYSLPIAARILFLVAGTPLKMLDDMMDIVTSMLNFCQQNELEYSFAWYEENKGPVFVPISDEENLTVTLSCLFSVKEQKGKSLLEQMGNGGNGISHLLYLCGQPDLKLMEQFSEIAPNIRRTVLQVDNETVKELPTEWERILVNPSQLETSLLQLLL</sequence>